<dbReference type="PROSITE" id="PS50943">
    <property type="entry name" value="HTH_CROC1"/>
    <property type="match status" value="1"/>
</dbReference>
<dbReference type="EMBL" id="PJAF01000004">
    <property type="protein sequence ID" value="PKF69327.1"/>
    <property type="molecule type" value="Genomic_DNA"/>
</dbReference>
<reference evidence="2 3" key="1">
    <citation type="submission" date="2017-12" db="EMBL/GenBank/DDBJ databases">
        <title>Corynebacterium mastitidis 16-1433 Genome.</title>
        <authorList>
            <person name="Gulvik C.A."/>
        </authorList>
    </citation>
    <scope>NUCLEOTIDE SEQUENCE [LARGE SCALE GENOMIC DNA]</scope>
    <source>
        <strain evidence="2 3">16-1433</strain>
    </source>
</reference>
<name>A0A2N0X9I0_9CORY</name>
<dbReference type="SUPFAM" id="SSF47413">
    <property type="entry name" value="lambda repressor-like DNA-binding domains"/>
    <property type="match status" value="1"/>
</dbReference>
<dbReference type="OrthoDB" id="5521004at2"/>
<dbReference type="Pfam" id="PF01381">
    <property type="entry name" value="HTH_3"/>
    <property type="match status" value="1"/>
</dbReference>
<dbReference type="RefSeq" id="WP_101173012.1">
    <property type="nucleotide sequence ID" value="NZ_JAKRKB010000008.1"/>
</dbReference>
<dbReference type="InterPro" id="IPR001387">
    <property type="entry name" value="Cro/C1-type_HTH"/>
</dbReference>
<accession>A0A2N0X9I0</accession>
<dbReference type="GO" id="GO:0003677">
    <property type="term" value="F:DNA binding"/>
    <property type="evidence" value="ECO:0007669"/>
    <property type="project" value="InterPro"/>
</dbReference>
<dbReference type="Proteomes" id="UP000233249">
    <property type="component" value="Unassembled WGS sequence"/>
</dbReference>
<dbReference type="SMART" id="SM00530">
    <property type="entry name" value="HTH_XRE"/>
    <property type="match status" value="1"/>
</dbReference>
<evidence type="ECO:0000313" key="3">
    <source>
        <dbReference type="Proteomes" id="UP000233249"/>
    </source>
</evidence>
<evidence type="ECO:0000313" key="2">
    <source>
        <dbReference type="EMBL" id="PKF69327.1"/>
    </source>
</evidence>
<protein>
    <submittedName>
        <fullName evidence="2">Transcriptional regulator</fullName>
    </submittedName>
</protein>
<proteinExistence type="predicted"/>
<organism evidence="2 3">
    <name type="scientific">Corynebacterium mastitidis</name>
    <dbReference type="NCBI Taxonomy" id="161890"/>
    <lineage>
        <taxon>Bacteria</taxon>
        <taxon>Bacillati</taxon>
        <taxon>Actinomycetota</taxon>
        <taxon>Actinomycetes</taxon>
        <taxon>Mycobacteriales</taxon>
        <taxon>Corynebacteriaceae</taxon>
        <taxon>Corynebacterium</taxon>
    </lineage>
</organism>
<sequence>MIEAHEEARRIGSALRTMRKEYLLTQQQVAELAGLSDRTVRDIEKGTGTAGLHAVLTVAGVLGMRVEIVE</sequence>
<dbReference type="Gene3D" id="1.10.260.40">
    <property type="entry name" value="lambda repressor-like DNA-binding domains"/>
    <property type="match status" value="1"/>
</dbReference>
<evidence type="ECO:0000259" key="1">
    <source>
        <dbReference type="PROSITE" id="PS50943"/>
    </source>
</evidence>
<comment type="caution">
    <text evidence="2">The sequence shown here is derived from an EMBL/GenBank/DDBJ whole genome shotgun (WGS) entry which is preliminary data.</text>
</comment>
<gene>
    <name evidence="2" type="ORF">CXB45_02290</name>
</gene>
<dbReference type="InterPro" id="IPR010982">
    <property type="entry name" value="Lambda_DNA-bd_dom_sf"/>
</dbReference>
<feature type="domain" description="HTH cro/C1-type" evidence="1">
    <location>
        <begin position="15"/>
        <end position="69"/>
    </location>
</feature>
<dbReference type="CDD" id="cd00093">
    <property type="entry name" value="HTH_XRE"/>
    <property type="match status" value="1"/>
</dbReference>
<dbReference type="AlphaFoldDB" id="A0A2N0X9I0"/>